<dbReference type="RefSeq" id="WP_203178347.1">
    <property type="nucleotide sequence ID" value="NZ_JAEVHM010000225.1"/>
</dbReference>
<comment type="caution">
    <text evidence="7">The sequence shown here is derived from an EMBL/GenBank/DDBJ whole genome shotgun (WGS) entry which is preliminary data.</text>
</comment>
<keyword evidence="2" id="KW-0560">Oxidoreductase</keyword>
<dbReference type="PRINTS" id="PR00081">
    <property type="entry name" value="GDHRDH"/>
</dbReference>
<proteinExistence type="inferred from homology"/>
<accession>A0ABS1Y125</accession>
<gene>
    <name evidence="7" type="ORF">JNW91_27550</name>
</gene>
<dbReference type="Proteomes" id="UP000601027">
    <property type="component" value="Unassembled WGS sequence"/>
</dbReference>
<evidence type="ECO:0000256" key="5">
    <source>
        <dbReference type="SAM" id="Phobius"/>
    </source>
</evidence>
<dbReference type="InterPro" id="IPR036291">
    <property type="entry name" value="NAD(P)-bd_dom_sf"/>
</dbReference>
<dbReference type="PANTHER" id="PTHR44196:SF1">
    <property type="entry name" value="DEHYDROGENASE_REDUCTASE SDR FAMILY MEMBER 7B"/>
    <property type="match status" value="1"/>
</dbReference>
<feature type="compositionally biased region" description="Polar residues" evidence="4">
    <location>
        <begin position="261"/>
        <end position="274"/>
    </location>
</feature>
<dbReference type="SMART" id="SM00822">
    <property type="entry name" value="PKS_KR"/>
    <property type="match status" value="1"/>
</dbReference>
<dbReference type="InterPro" id="IPR002347">
    <property type="entry name" value="SDR_fam"/>
</dbReference>
<organism evidence="7 8">
    <name type="scientific">Micromonospora parastrephiae</name>
    <dbReference type="NCBI Taxonomy" id="2806101"/>
    <lineage>
        <taxon>Bacteria</taxon>
        <taxon>Bacillati</taxon>
        <taxon>Actinomycetota</taxon>
        <taxon>Actinomycetes</taxon>
        <taxon>Micromonosporales</taxon>
        <taxon>Micromonosporaceae</taxon>
        <taxon>Micromonospora</taxon>
    </lineage>
</organism>
<evidence type="ECO:0000259" key="6">
    <source>
        <dbReference type="SMART" id="SM00822"/>
    </source>
</evidence>
<name>A0ABS1Y125_9ACTN</name>
<dbReference type="NCBIfam" id="NF005495">
    <property type="entry name" value="PRK07109.1"/>
    <property type="match status" value="1"/>
</dbReference>
<evidence type="ECO:0000256" key="3">
    <source>
        <dbReference type="RuleBase" id="RU000363"/>
    </source>
</evidence>
<dbReference type="InterPro" id="IPR057326">
    <property type="entry name" value="KR_dom"/>
</dbReference>
<dbReference type="PRINTS" id="PR00080">
    <property type="entry name" value="SDRFAMILY"/>
</dbReference>
<protein>
    <submittedName>
        <fullName evidence="7">SDR family oxidoreductase</fullName>
    </submittedName>
</protein>
<keyword evidence="5" id="KW-0472">Membrane</keyword>
<dbReference type="PANTHER" id="PTHR44196">
    <property type="entry name" value="DEHYDROGENASE/REDUCTASE SDR FAMILY MEMBER 7B"/>
    <property type="match status" value="1"/>
</dbReference>
<feature type="transmembrane region" description="Helical" evidence="5">
    <location>
        <begin position="312"/>
        <end position="334"/>
    </location>
</feature>
<sequence>MTRTVVVTGASAGVGRAVAHAYAARGARLALLARGEAGLAAAERECRRRGAADVRVYRVDVADAGAVQQAADDVVHRWGGIDVWINNAMVSVFAPAWEIPAREFRRVTEVTYLGTVHGTLAALRHMRAHGQGAIVQVGSALAYRGIPLQSAYCASKHAVQGFNDSLRAELLRESPGVKLSMVQLPAVNTPQFSWVRTRLPRHPQPVPPIFTPEVAARAIVWAADHGTRELNVGGPTWRARLGDILIPGLLDRKLARDGYDSQQTGATIDPTTWRDNLDHPGDEDRDRGAAGVFAERARDRSAALWVGTHKPALSGVALAGVALAGVALALTAVARRLR</sequence>
<keyword evidence="5" id="KW-0812">Transmembrane</keyword>
<evidence type="ECO:0000256" key="4">
    <source>
        <dbReference type="SAM" id="MobiDB-lite"/>
    </source>
</evidence>
<comment type="similarity">
    <text evidence="1 3">Belongs to the short-chain dehydrogenases/reductases (SDR) family.</text>
</comment>
<feature type="domain" description="Ketoreductase" evidence="6">
    <location>
        <begin position="3"/>
        <end position="190"/>
    </location>
</feature>
<evidence type="ECO:0000313" key="7">
    <source>
        <dbReference type="EMBL" id="MBM0235218.1"/>
    </source>
</evidence>
<evidence type="ECO:0000313" key="8">
    <source>
        <dbReference type="Proteomes" id="UP000601027"/>
    </source>
</evidence>
<dbReference type="Gene3D" id="3.40.50.720">
    <property type="entry name" value="NAD(P)-binding Rossmann-like Domain"/>
    <property type="match status" value="1"/>
</dbReference>
<reference evidence="7 8" key="1">
    <citation type="submission" date="2021-01" db="EMBL/GenBank/DDBJ databases">
        <title>Draft genome sequence of Micromonospora sp. strain STR1_7.</title>
        <authorList>
            <person name="Karlyshev A."/>
            <person name="Jawad R."/>
        </authorList>
    </citation>
    <scope>NUCLEOTIDE SEQUENCE [LARGE SCALE GENOMIC DNA]</scope>
    <source>
        <strain evidence="7 8">STR1-7</strain>
    </source>
</reference>
<keyword evidence="5" id="KW-1133">Transmembrane helix</keyword>
<dbReference type="InterPro" id="IPR020904">
    <property type="entry name" value="Sc_DH/Rdtase_CS"/>
</dbReference>
<dbReference type="EMBL" id="JAEVHM010000225">
    <property type="protein sequence ID" value="MBM0235218.1"/>
    <property type="molecule type" value="Genomic_DNA"/>
</dbReference>
<dbReference type="Pfam" id="PF00106">
    <property type="entry name" value="adh_short"/>
    <property type="match status" value="1"/>
</dbReference>
<feature type="compositionally biased region" description="Basic and acidic residues" evidence="4">
    <location>
        <begin position="275"/>
        <end position="287"/>
    </location>
</feature>
<dbReference type="PROSITE" id="PS00061">
    <property type="entry name" value="ADH_SHORT"/>
    <property type="match status" value="1"/>
</dbReference>
<keyword evidence="8" id="KW-1185">Reference proteome</keyword>
<evidence type="ECO:0000256" key="2">
    <source>
        <dbReference type="ARBA" id="ARBA00023002"/>
    </source>
</evidence>
<dbReference type="SUPFAM" id="SSF51735">
    <property type="entry name" value="NAD(P)-binding Rossmann-fold domains"/>
    <property type="match status" value="1"/>
</dbReference>
<evidence type="ECO:0000256" key="1">
    <source>
        <dbReference type="ARBA" id="ARBA00006484"/>
    </source>
</evidence>
<feature type="region of interest" description="Disordered" evidence="4">
    <location>
        <begin position="261"/>
        <end position="287"/>
    </location>
</feature>